<gene>
    <name evidence="2" type="ORF">AV530_004954</name>
</gene>
<dbReference type="EMBL" id="LSYS01004732">
    <property type="protein sequence ID" value="OPJ78998.1"/>
    <property type="molecule type" value="Genomic_DNA"/>
</dbReference>
<protein>
    <submittedName>
        <fullName evidence="2">Uncharacterized protein</fullName>
    </submittedName>
</protein>
<proteinExistence type="predicted"/>
<feature type="compositionally biased region" description="Low complexity" evidence="1">
    <location>
        <begin position="60"/>
        <end position="91"/>
    </location>
</feature>
<reference evidence="2 3" key="1">
    <citation type="submission" date="2016-02" db="EMBL/GenBank/DDBJ databases">
        <title>Band-tailed pigeon sequencing and assembly.</title>
        <authorList>
            <person name="Soares A.E."/>
            <person name="Novak B.J."/>
            <person name="Rice E.S."/>
            <person name="O'Connell B."/>
            <person name="Chang D."/>
            <person name="Weber S."/>
            <person name="Shapiro B."/>
        </authorList>
    </citation>
    <scope>NUCLEOTIDE SEQUENCE [LARGE SCALE GENOMIC DNA]</scope>
    <source>
        <strain evidence="2">BTP2013</strain>
        <tissue evidence="2">Blood</tissue>
    </source>
</reference>
<dbReference type="Proteomes" id="UP000190648">
    <property type="component" value="Unassembled WGS sequence"/>
</dbReference>
<evidence type="ECO:0000313" key="3">
    <source>
        <dbReference type="Proteomes" id="UP000190648"/>
    </source>
</evidence>
<sequence>MDSFSVLDGGGEEKRRGRVSFLQLPLSGEKCSDPGTEQGSGVRADFCFKLPIKLLTSHHPALAPTSPGSAGSPPCERQLSSSVPSATSAPPAEEPRRSLEQWLSSNFN</sequence>
<comment type="caution">
    <text evidence="2">The sequence shown here is derived from an EMBL/GenBank/DDBJ whole genome shotgun (WGS) entry which is preliminary data.</text>
</comment>
<dbReference type="AlphaFoldDB" id="A0A1V4K3E8"/>
<keyword evidence="3" id="KW-1185">Reference proteome</keyword>
<feature type="region of interest" description="Disordered" evidence="1">
    <location>
        <begin position="59"/>
        <end position="108"/>
    </location>
</feature>
<evidence type="ECO:0000313" key="2">
    <source>
        <dbReference type="EMBL" id="OPJ78998.1"/>
    </source>
</evidence>
<name>A0A1V4K3E8_PATFA</name>
<evidence type="ECO:0000256" key="1">
    <source>
        <dbReference type="SAM" id="MobiDB-lite"/>
    </source>
</evidence>
<accession>A0A1V4K3E8</accession>
<organism evidence="2 3">
    <name type="scientific">Patagioenas fasciata monilis</name>
    <dbReference type="NCBI Taxonomy" id="372326"/>
    <lineage>
        <taxon>Eukaryota</taxon>
        <taxon>Metazoa</taxon>
        <taxon>Chordata</taxon>
        <taxon>Craniata</taxon>
        <taxon>Vertebrata</taxon>
        <taxon>Euteleostomi</taxon>
        <taxon>Archelosauria</taxon>
        <taxon>Archosauria</taxon>
        <taxon>Dinosauria</taxon>
        <taxon>Saurischia</taxon>
        <taxon>Theropoda</taxon>
        <taxon>Coelurosauria</taxon>
        <taxon>Aves</taxon>
        <taxon>Neognathae</taxon>
        <taxon>Neoaves</taxon>
        <taxon>Columbimorphae</taxon>
        <taxon>Columbiformes</taxon>
        <taxon>Columbidae</taxon>
        <taxon>Patagioenas</taxon>
    </lineage>
</organism>